<dbReference type="SMART" id="SM00636">
    <property type="entry name" value="Glyco_18"/>
    <property type="match status" value="1"/>
</dbReference>
<evidence type="ECO:0000256" key="6">
    <source>
        <dbReference type="ARBA" id="ARBA00023024"/>
    </source>
</evidence>
<dbReference type="InterPro" id="IPR001579">
    <property type="entry name" value="Glyco_hydro_18_chit_AS"/>
</dbReference>
<dbReference type="Pfam" id="PF01476">
    <property type="entry name" value="LysM"/>
    <property type="match status" value="2"/>
</dbReference>
<dbReference type="SUPFAM" id="SSF57016">
    <property type="entry name" value="Plant lectins/antimicrobial peptides"/>
    <property type="match status" value="1"/>
</dbReference>
<evidence type="ECO:0000256" key="9">
    <source>
        <dbReference type="ARBA" id="ARBA00023295"/>
    </source>
</evidence>
<evidence type="ECO:0000313" key="16">
    <source>
        <dbReference type="Proteomes" id="UP001219568"/>
    </source>
</evidence>
<dbReference type="InterPro" id="IPR001223">
    <property type="entry name" value="Glyco_hydro18_cat"/>
</dbReference>
<comment type="similarity">
    <text evidence="2">Belongs to the glycosyl hydrolase 18 family. Chitinase class V subfamily.</text>
</comment>
<comment type="caution">
    <text evidence="15">The sequence shown here is derived from an EMBL/GenBank/DDBJ whole genome shotgun (WGS) entry which is preliminary data.</text>
</comment>
<evidence type="ECO:0000256" key="12">
    <source>
        <dbReference type="SAM" id="SignalP"/>
    </source>
</evidence>
<dbReference type="Pfam" id="PF00704">
    <property type="entry name" value="Glyco_hydro_18"/>
    <property type="match status" value="1"/>
</dbReference>
<dbReference type="Gene3D" id="3.10.50.10">
    <property type="match status" value="1"/>
</dbReference>
<feature type="chain" id="PRO_5042182864" description="chitinase" evidence="12">
    <location>
        <begin position="24"/>
        <end position="1482"/>
    </location>
</feature>
<dbReference type="Gene3D" id="3.20.20.80">
    <property type="entry name" value="Glycosidases"/>
    <property type="match status" value="1"/>
</dbReference>
<keyword evidence="4" id="KW-0147">Chitin-binding</keyword>
<keyword evidence="8" id="KW-0119">Carbohydrate metabolism</keyword>
<dbReference type="GO" id="GO:0000272">
    <property type="term" value="P:polysaccharide catabolic process"/>
    <property type="evidence" value="ECO:0007669"/>
    <property type="project" value="UniProtKB-KW"/>
</dbReference>
<dbReference type="PROSITE" id="PS51782">
    <property type="entry name" value="LYSM"/>
    <property type="match status" value="2"/>
</dbReference>
<sequence>MSSWVKLGLAAVALSSDTALGYAGRLPASPGYQPKHPCPGRCSTAGPNPGNWSLYPNLDQIGSCDLTMFYDFSLFDPVDNSGAFHRIYSCSSYGPDWSNLPNATGNASRATTVNSTYEFGTGHEGGMTPAYVRSLSRQIREYLANGFGATNNSVILFARVGKTSMGLYIGKGLQNEGTGNFALKSFEGAVASAPQGTGTVAMQLCQPGNDGDHVFGIMATSNSTFEPIQRAFQSWSNAECLSFSNTRNISGPAYLTTPLVLNLPQTQTNSSSIKINSTSATSSKRSSTGRLQHRDTCSYIQVASGDGCWSLSQKCGITQDELSEYNPSDPNFCNDLQPGEYVCCSGGTLPDFAPQPNPDGSCATYTVQSDDYCSAIAAANSITTDELTEYNADTWSWNGCNDLFVGIVICLSTGTPPMPAAVANALCGPTVPGTPAPPAGTNISMLNPCPLNACCDVWGQCGTTTEFCVNTNTGSPGTAAPGTNGCISNCGTDIISGDVPVLWRTVAYFEGFGLDRTCLYQDAMQIDATAYTNLHFGFAVLNSDYSVDTTFGGDPLSTFEFSQFLRIRGAAKVLSFGGWAFSTDLSTYMIFRDGVTSANAETMATNMANFIIENNLDGIDIDWEYPGAPDIPGIPPASPDDGANYLAFLTVLKGLLPNQTVSITAPSSYWYLQHFPIQEIAEMIDYMILMTYDLHGQWDASNSYSQDGCPTGSCLRSDVNLTETLNSLSMITKAGVPSSQVIVGVTSYGRSFEMSDASCWSEDCTFTGSSSQSNAEEGPCTGTAGIIANAEIQGILQNATRVSQNYIDEASNTNILVYDGVQWVGYMDDSIKASRQSLYQGLNMGGSADWATDLVAYNNVPYPAISWTDFIEDARIGNNPLSEPENITGNWTSVQCTDPAVNFWVQDQMSAKQRWSEMDGDDAWADITNQWINVDQPNGDITFIASIVNSIHGPELTDCESIGPDNNCQMTEQCWFDPAGSDGSPAAGAVSYEIFNSLVVVHEMYQDTWDALWTAAAIFEPSLTEFENTFAPVAPEPDDTWLQILLDFVSLGATALAAPIFNSFLSKLPYFIANEATSATTKDVTYAAIAAVVTAGKDVVAGQTTIGTWTVADQNAFSTYMGQIVGAWANLTDLALQELLSGSNTSIPNLDTLIAGGKLIAGMPDIGDFPPDEEELTVSITSAFYAYAIPAIWSAASYNVFVIDSGTSCGTVNPITQYMTTEDQEVSWGCYPPGTGELYYIAMPVTSQFMPNCGSDPPDGRCPEVPFTAAPGLSALTGGSAWGGVTVQSLIQGAIRSYQANDNANGGSLADPSIQQTVDDLSNGNYTTPGFINIPVCTPEMAETASDDSSTTSEPNYPCVLVPSPNDCGTSTFTDATSDASPLVTDCQQIVTNIAGTQGSWEVECTVGEQHQLVQYGTCAFGVTGTTGTGDVDFNVGAQDIVDLITSSIQMFASGSLVGASGNMACQGDVGNDNVNWGLYHT</sequence>
<dbReference type="EMBL" id="JAQJZL010000010">
    <property type="protein sequence ID" value="KAJ6034192.1"/>
    <property type="molecule type" value="Genomic_DNA"/>
</dbReference>
<dbReference type="InterPro" id="IPR036779">
    <property type="entry name" value="LysM_dom_sf"/>
</dbReference>
<accession>A0AAD6N651</accession>
<dbReference type="SUPFAM" id="SSF54106">
    <property type="entry name" value="LysM domain"/>
    <property type="match status" value="2"/>
</dbReference>
<feature type="signal peptide" evidence="12">
    <location>
        <begin position="1"/>
        <end position="23"/>
    </location>
</feature>
<evidence type="ECO:0000259" key="14">
    <source>
        <dbReference type="PROSITE" id="PS51910"/>
    </source>
</evidence>
<dbReference type="GO" id="GO:0008843">
    <property type="term" value="F:endochitinase activity"/>
    <property type="evidence" value="ECO:0007669"/>
    <property type="project" value="UniProtKB-EC"/>
</dbReference>
<evidence type="ECO:0000256" key="7">
    <source>
        <dbReference type="ARBA" id="ARBA00023026"/>
    </source>
</evidence>
<reference evidence="15" key="2">
    <citation type="submission" date="2023-01" db="EMBL/GenBank/DDBJ databases">
        <authorList>
            <person name="Petersen C."/>
        </authorList>
    </citation>
    <scope>NUCLEOTIDE SEQUENCE</scope>
    <source>
        <strain evidence="15">IBT 15450</strain>
    </source>
</reference>
<dbReference type="SUPFAM" id="SSF51445">
    <property type="entry name" value="(Trans)glycosidases"/>
    <property type="match status" value="1"/>
</dbReference>
<evidence type="ECO:0000256" key="3">
    <source>
        <dbReference type="ARBA" id="ARBA00012729"/>
    </source>
</evidence>
<dbReference type="Gene3D" id="3.30.60.10">
    <property type="entry name" value="Endochitinase-like"/>
    <property type="match status" value="1"/>
</dbReference>
<proteinExistence type="inferred from homology"/>
<dbReference type="CDD" id="cd00118">
    <property type="entry name" value="LysM"/>
    <property type="match status" value="2"/>
</dbReference>
<comment type="catalytic activity">
    <reaction evidence="1">
        <text>Random endo-hydrolysis of N-acetyl-beta-D-glucosaminide (1-&gt;4)-beta-linkages in chitin and chitodextrins.</text>
        <dbReference type="EC" id="3.2.1.14"/>
    </reaction>
</comment>
<dbReference type="GO" id="GO:0008061">
    <property type="term" value="F:chitin binding"/>
    <property type="evidence" value="ECO:0007669"/>
    <property type="project" value="UniProtKB-KW"/>
</dbReference>
<evidence type="ECO:0000256" key="10">
    <source>
        <dbReference type="ARBA" id="ARBA00023326"/>
    </source>
</evidence>
<dbReference type="InterPro" id="IPR036861">
    <property type="entry name" value="Endochitinase-like_sf"/>
</dbReference>
<dbReference type="PROSITE" id="PS01095">
    <property type="entry name" value="GH18_1"/>
    <property type="match status" value="1"/>
</dbReference>
<dbReference type="InterPro" id="IPR011583">
    <property type="entry name" value="Chitinase_II/V-like_cat"/>
</dbReference>
<protein>
    <recommendedName>
        <fullName evidence="3">chitinase</fullName>
        <ecNumber evidence="3">3.2.1.14</ecNumber>
    </recommendedName>
</protein>
<dbReference type="SMART" id="SM00257">
    <property type="entry name" value="LysM"/>
    <property type="match status" value="2"/>
</dbReference>
<keyword evidence="6" id="KW-0146">Chitin degradation</keyword>
<feature type="domain" description="LysM" evidence="13">
    <location>
        <begin position="363"/>
        <end position="411"/>
    </location>
</feature>
<dbReference type="GO" id="GO:0006032">
    <property type="term" value="P:chitin catabolic process"/>
    <property type="evidence" value="ECO:0007669"/>
    <property type="project" value="UniProtKB-KW"/>
</dbReference>
<evidence type="ECO:0000259" key="13">
    <source>
        <dbReference type="PROSITE" id="PS51782"/>
    </source>
</evidence>
<dbReference type="CDD" id="cd02878">
    <property type="entry name" value="GH18_zymocin_alpha"/>
    <property type="match status" value="1"/>
</dbReference>
<dbReference type="InterPro" id="IPR029070">
    <property type="entry name" value="Chitinase_insertion_sf"/>
</dbReference>
<dbReference type="EC" id="3.2.1.14" evidence="3"/>
<dbReference type="Gene3D" id="3.10.350.10">
    <property type="entry name" value="LysM domain"/>
    <property type="match status" value="2"/>
</dbReference>
<dbReference type="InterPro" id="IPR018392">
    <property type="entry name" value="LysM"/>
</dbReference>
<keyword evidence="7" id="KW-0843">Virulence</keyword>
<name>A0AAD6N651_PENCN</name>
<dbReference type="PANTHER" id="PTHR47700:SF1">
    <property type="entry name" value="CHITINASE"/>
    <property type="match status" value="1"/>
</dbReference>
<feature type="domain" description="GH18" evidence="14">
    <location>
        <begin position="503"/>
        <end position="875"/>
    </location>
</feature>
<dbReference type="Proteomes" id="UP001219568">
    <property type="component" value="Unassembled WGS sequence"/>
</dbReference>
<keyword evidence="10" id="KW-0624">Polysaccharide degradation</keyword>
<evidence type="ECO:0000256" key="2">
    <source>
        <dbReference type="ARBA" id="ARBA00008682"/>
    </source>
</evidence>
<evidence type="ECO:0000256" key="4">
    <source>
        <dbReference type="ARBA" id="ARBA00022669"/>
    </source>
</evidence>
<dbReference type="PROSITE" id="PS51910">
    <property type="entry name" value="GH18_2"/>
    <property type="match status" value="1"/>
</dbReference>
<reference evidence="15" key="1">
    <citation type="journal article" date="2023" name="IMA Fungus">
        <title>Comparative genomic study of the Penicillium genus elucidates a diverse pangenome and 15 lateral gene transfer events.</title>
        <authorList>
            <person name="Petersen C."/>
            <person name="Sorensen T."/>
            <person name="Nielsen M.R."/>
            <person name="Sondergaard T.E."/>
            <person name="Sorensen J.L."/>
            <person name="Fitzpatrick D.A."/>
            <person name="Frisvad J.C."/>
            <person name="Nielsen K.L."/>
        </authorList>
    </citation>
    <scope>NUCLEOTIDE SEQUENCE</scope>
    <source>
        <strain evidence="15">IBT 15450</strain>
    </source>
</reference>
<dbReference type="InterPro" id="IPR029226">
    <property type="entry name" value="Ecp2-like"/>
</dbReference>
<dbReference type="SUPFAM" id="SSF54556">
    <property type="entry name" value="Chitinase insertion domain"/>
    <property type="match status" value="1"/>
</dbReference>
<gene>
    <name evidence="15" type="ORF">N7460_008367</name>
</gene>
<dbReference type="InterPro" id="IPR017853">
    <property type="entry name" value="GH"/>
</dbReference>
<evidence type="ECO:0000256" key="11">
    <source>
        <dbReference type="RuleBase" id="RU000489"/>
    </source>
</evidence>
<dbReference type="Pfam" id="PF14856">
    <property type="entry name" value="Hce2"/>
    <property type="match status" value="1"/>
</dbReference>
<dbReference type="InterPro" id="IPR053214">
    <property type="entry name" value="LysM12-like"/>
</dbReference>
<feature type="domain" description="LysM" evidence="13">
    <location>
        <begin position="298"/>
        <end position="344"/>
    </location>
</feature>
<evidence type="ECO:0000256" key="5">
    <source>
        <dbReference type="ARBA" id="ARBA00022801"/>
    </source>
</evidence>
<evidence type="ECO:0000256" key="8">
    <source>
        <dbReference type="ARBA" id="ARBA00023277"/>
    </source>
</evidence>
<dbReference type="CDD" id="cd00035">
    <property type="entry name" value="ChtBD1"/>
    <property type="match status" value="1"/>
</dbReference>
<organism evidence="15 16">
    <name type="scientific">Penicillium canescens</name>
    <dbReference type="NCBI Taxonomy" id="5083"/>
    <lineage>
        <taxon>Eukaryota</taxon>
        <taxon>Fungi</taxon>
        <taxon>Dikarya</taxon>
        <taxon>Ascomycota</taxon>
        <taxon>Pezizomycotina</taxon>
        <taxon>Eurotiomycetes</taxon>
        <taxon>Eurotiomycetidae</taxon>
        <taxon>Eurotiales</taxon>
        <taxon>Aspergillaceae</taxon>
        <taxon>Penicillium</taxon>
    </lineage>
</organism>
<keyword evidence="9 11" id="KW-0326">Glycosidase</keyword>
<dbReference type="PANTHER" id="PTHR47700">
    <property type="entry name" value="V CHITINASE, PUTATIVE (AFU_ORTHOLOGUE AFUA_6G13720)-RELATED"/>
    <property type="match status" value="1"/>
</dbReference>
<evidence type="ECO:0000313" key="15">
    <source>
        <dbReference type="EMBL" id="KAJ6034192.1"/>
    </source>
</evidence>
<keyword evidence="16" id="KW-1185">Reference proteome</keyword>
<keyword evidence="12" id="KW-0732">Signal</keyword>
<keyword evidence="5 11" id="KW-0378">Hydrolase</keyword>
<evidence type="ECO:0000256" key="1">
    <source>
        <dbReference type="ARBA" id="ARBA00000822"/>
    </source>
</evidence>